<dbReference type="OrthoDB" id="417112at2759"/>
<dbReference type="PANTHER" id="PTHR11060">
    <property type="entry name" value="PROTEIN MEMO1"/>
    <property type="match status" value="1"/>
</dbReference>
<dbReference type="Proteomes" id="UP000664859">
    <property type="component" value="Unassembled WGS sequence"/>
</dbReference>
<gene>
    <name evidence="2" type="ORF">JKP88DRAFT_326735</name>
</gene>
<reference evidence="2" key="1">
    <citation type="submission" date="2021-02" db="EMBL/GenBank/DDBJ databases">
        <title>First Annotated Genome of the Yellow-green Alga Tribonema minus.</title>
        <authorList>
            <person name="Mahan K.M."/>
        </authorList>
    </citation>
    <scope>NUCLEOTIDE SEQUENCE</scope>
    <source>
        <strain evidence="2">UTEX B ZZ1240</strain>
    </source>
</reference>
<comment type="similarity">
    <text evidence="1">Belongs to the MEMO1 family.</text>
</comment>
<dbReference type="InterPro" id="IPR002737">
    <property type="entry name" value="MEMO1_fam"/>
</dbReference>
<name>A0A835YR11_9STRA</name>
<dbReference type="AlphaFoldDB" id="A0A835YR11"/>
<protein>
    <submittedName>
        <fullName evidence="2">MEMO1 family</fullName>
    </submittedName>
</protein>
<organism evidence="2 3">
    <name type="scientific">Tribonema minus</name>
    <dbReference type="NCBI Taxonomy" id="303371"/>
    <lineage>
        <taxon>Eukaryota</taxon>
        <taxon>Sar</taxon>
        <taxon>Stramenopiles</taxon>
        <taxon>Ochrophyta</taxon>
        <taxon>PX clade</taxon>
        <taxon>Xanthophyceae</taxon>
        <taxon>Tribonematales</taxon>
        <taxon>Tribonemataceae</taxon>
        <taxon>Tribonema</taxon>
    </lineage>
</organism>
<dbReference type="Gene3D" id="3.40.830.10">
    <property type="entry name" value="LigB-like"/>
    <property type="match status" value="1"/>
</dbReference>
<evidence type="ECO:0000256" key="1">
    <source>
        <dbReference type="ARBA" id="ARBA00006315"/>
    </source>
</evidence>
<dbReference type="EMBL" id="JAFCMP010000457">
    <property type="protein sequence ID" value="KAG5179556.1"/>
    <property type="molecule type" value="Genomic_DNA"/>
</dbReference>
<dbReference type="Pfam" id="PF01875">
    <property type="entry name" value="Memo"/>
    <property type="match status" value="1"/>
</dbReference>
<dbReference type="HAMAP" id="MF_00055">
    <property type="entry name" value="MEMO1"/>
    <property type="match status" value="1"/>
</dbReference>
<feature type="non-terminal residue" evidence="2">
    <location>
        <position position="1"/>
    </location>
</feature>
<accession>A0A835YR11</accession>
<proteinExistence type="inferred from homology"/>
<sequence>RKTGSLQLWLAAYTTVRGWKGGRGRVRREGRFKLAVSQSCRICRGPMTSFFSSSPRRYVRRASHAGSWYTDDGKALDQQLEEWLSAVQQVPAPLQAQGSLPPPRVRAIIAPHAGYSYSGATAAHAYTYLDPRVTKRVFILGPSHHVHLSGCAISLATHLDTPLGQLAVDKDVVAQLMRTGKFEAMTQDVDEDEHSIEMHLPYVKKRMGDAPCSVVAIMVGATSEAAEARYGALLAPYLRDPANFFIVSSDFCHWGARFRYQPHDAARGAVHEYIRWLDHAGMALLEAQDLGGFYAYLREHRNTICGRHPICAFMHAVRALTSGGSALWSVLFVRYAQSSACTSHRDSSVSYASAVVS</sequence>
<feature type="non-terminal residue" evidence="2">
    <location>
        <position position="357"/>
    </location>
</feature>
<dbReference type="CDD" id="cd07361">
    <property type="entry name" value="MEMO_like"/>
    <property type="match status" value="1"/>
</dbReference>
<comment type="caution">
    <text evidence="2">The sequence shown here is derived from an EMBL/GenBank/DDBJ whole genome shotgun (WGS) entry which is preliminary data.</text>
</comment>
<evidence type="ECO:0000313" key="2">
    <source>
        <dbReference type="EMBL" id="KAG5179556.1"/>
    </source>
</evidence>
<dbReference type="NCBIfam" id="TIGR04336">
    <property type="entry name" value="AmmeMemoSam_B"/>
    <property type="match status" value="1"/>
</dbReference>
<evidence type="ECO:0000313" key="3">
    <source>
        <dbReference type="Proteomes" id="UP000664859"/>
    </source>
</evidence>
<dbReference type="PANTHER" id="PTHR11060:SF0">
    <property type="entry name" value="PROTEIN MEMO1"/>
    <property type="match status" value="1"/>
</dbReference>
<keyword evidence="3" id="KW-1185">Reference proteome</keyword>